<keyword evidence="2" id="KW-0560">Oxidoreductase</keyword>
<dbReference type="InterPro" id="IPR036291">
    <property type="entry name" value="NAD(P)-bd_dom_sf"/>
</dbReference>
<dbReference type="Pfam" id="PF13561">
    <property type="entry name" value="adh_short_C2"/>
    <property type="match status" value="1"/>
</dbReference>
<dbReference type="Proteomes" id="UP000240509">
    <property type="component" value="Unassembled WGS sequence"/>
</dbReference>
<comment type="similarity">
    <text evidence="1">Belongs to the short-chain dehydrogenases/reductases (SDR) family.</text>
</comment>
<evidence type="ECO:0000313" key="3">
    <source>
        <dbReference type="EMBL" id="PTL39276.1"/>
    </source>
</evidence>
<sequence>MDLHLKGKKVLVTGGSKGIGRGIAEAFIREGAEVGVIARGTEGLNNLKEELTGIYAIQADVSNETEREEAFKAFIKNFGTIDILVNNAGGSSGGKTMETPVSSFREAMELNYFSALHLSQLAAAEMKKHKSGAVINISSIFGRESGGKPSYNNAKAAMISLTKSMADEVIQDGIRVNGIAPGSILHPTGNWQKRLEENPEKINRFVEEQIPAGRFGTVEEVADTAVFLASERASWIVGATLNVDGGQSRSNF</sequence>
<dbReference type="SUPFAM" id="SSF51735">
    <property type="entry name" value="NAD(P)-binding Rossmann-fold domains"/>
    <property type="match status" value="1"/>
</dbReference>
<dbReference type="PANTHER" id="PTHR42879">
    <property type="entry name" value="3-OXOACYL-(ACYL-CARRIER-PROTEIN) REDUCTASE"/>
    <property type="match status" value="1"/>
</dbReference>
<dbReference type="PRINTS" id="PR00080">
    <property type="entry name" value="SDRFAMILY"/>
</dbReference>
<evidence type="ECO:0000256" key="2">
    <source>
        <dbReference type="ARBA" id="ARBA00023002"/>
    </source>
</evidence>
<dbReference type="GO" id="GO:0008206">
    <property type="term" value="P:bile acid metabolic process"/>
    <property type="evidence" value="ECO:0007669"/>
    <property type="project" value="UniProtKB-ARBA"/>
</dbReference>
<dbReference type="PROSITE" id="PS00061">
    <property type="entry name" value="ADH_SHORT"/>
    <property type="match status" value="1"/>
</dbReference>
<evidence type="ECO:0000313" key="4">
    <source>
        <dbReference type="Proteomes" id="UP000240509"/>
    </source>
</evidence>
<evidence type="ECO:0000256" key="1">
    <source>
        <dbReference type="ARBA" id="ARBA00006484"/>
    </source>
</evidence>
<reference evidence="3 4" key="1">
    <citation type="submission" date="2018-03" db="EMBL/GenBank/DDBJ databases">
        <title>Alkalicoccus saliphilus sp. nov., isolated from a mineral pool.</title>
        <authorList>
            <person name="Zhao B."/>
        </authorList>
    </citation>
    <scope>NUCLEOTIDE SEQUENCE [LARGE SCALE GENOMIC DNA]</scope>
    <source>
        <strain evidence="3 4">6AG</strain>
    </source>
</reference>
<dbReference type="InterPro" id="IPR050259">
    <property type="entry name" value="SDR"/>
</dbReference>
<dbReference type="RefSeq" id="WP_107584437.1">
    <property type="nucleotide sequence ID" value="NZ_PZJJ01000008.1"/>
</dbReference>
<dbReference type="FunFam" id="3.40.50.720:FF:000084">
    <property type="entry name" value="Short-chain dehydrogenase reductase"/>
    <property type="match status" value="1"/>
</dbReference>
<dbReference type="AlphaFoldDB" id="A0A2T4U796"/>
<accession>A0A2T4U796</accession>
<organism evidence="3 4">
    <name type="scientific">Alkalicoccus saliphilus</name>
    <dbReference type="NCBI Taxonomy" id="200989"/>
    <lineage>
        <taxon>Bacteria</taxon>
        <taxon>Bacillati</taxon>
        <taxon>Bacillota</taxon>
        <taxon>Bacilli</taxon>
        <taxon>Bacillales</taxon>
        <taxon>Bacillaceae</taxon>
        <taxon>Alkalicoccus</taxon>
    </lineage>
</organism>
<proteinExistence type="inferred from homology"/>
<dbReference type="Gene3D" id="3.40.50.720">
    <property type="entry name" value="NAD(P)-binding Rossmann-like Domain"/>
    <property type="match status" value="1"/>
</dbReference>
<dbReference type="PRINTS" id="PR00081">
    <property type="entry name" value="GDHRDH"/>
</dbReference>
<dbReference type="OrthoDB" id="9803333at2"/>
<dbReference type="PANTHER" id="PTHR42879:SF2">
    <property type="entry name" value="3-OXOACYL-[ACYL-CARRIER-PROTEIN] REDUCTASE FABG"/>
    <property type="match status" value="1"/>
</dbReference>
<comment type="caution">
    <text evidence="3">The sequence shown here is derived from an EMBL/GenBank/DDBJ whole genome shotgun (WGS) entry which is preliminary data.</text>
</comment>
<protein>
    <submittedName>
        <fullName evidence="3">Short-chain dehydrogenase</fullName>
    </submittedName>
</protein>
<dbReference type="CDD" id="cd05233">
    <property type="entry name" value="SDR_c"/>
    <property type="match status" value="1"/>
</dbReference>
<keyword evidence="4" id="KW-1185">Reference proteome</keyword>
<dbReference type="NCBIfam" id="NF005559">
    <property type="entry name" value="PRK07231.1"/>
    <property type="match status" value="1"/>
</dbReference>
<gene>
    <name evidence="3" type="ORF">C6Y45_06590</name>
</gene>
<dbReference type="InterPro" id="IPR002347">
    <property type="entry name" value="SDR_fam"/>
</dbReference>
<dbReference type="EMBL" id="PZJJ01000008">
    <property type="protein sequence ID" value="PTL39276.1"/>
    <property type="molecule type" value="Genomic_DNA"/>
</dbReference>
<name>A0A2T4U796_9BACI</name>
<dbReference type="InterPro" id="IPR020904">
    <property type="entry name" value="Sc_DH/Rdtase_CS"/>
</dbReference>
<dbReference type="GO" id="GO:0016491">
    <property type="term" value="F:oxidoreductase activity"/>
    <property type="evidence" value="ECO:0007669"/>
    <property type="project" value="UniProtKB-KW"/>
</dbReference>